<feature type="chain" id="PRO_5043551170" description="SMB domain-containing protein" evidence="2">
    <location>
        <begin position="24"/>
        <end position="729"/>
    </location>
</feature>
<dbReference type="Proteomes" id="UP000735302">
    <property type="component" value="Unassembled WGS sequence"/>
</dbReference>
<name>A0AAV4DGC2_9GAST</name>
<feature type="domain" description="SMB" evidence="3">
    <location>
        <begin position="136"/>
        <end position="182"/>
    </location>
</feature>
<evidence type="ECO:0000313" key="4">
    <source>
        <dbReference type="EMBL" id="GFO43042.1"/>
    </source>
</evidence>
<keyword evidence="5" id="KW-1185">Reference proteome</keyword>
<dbReference type="InterPro" id="IPR036024">
    <property type="entry name" value="Somatomedin_B-like_dom_sf"/>
</dbReference>
<comment type="caution">
    <text evidence="4">The sequence shown here is derived from an EMBL/GenBank/DDBJ whole genome shotgun (WGS) entry which is preliminary data.</text>
</comment>
<feature type="signal peptide" evidence="2">
    <location>
        <begin position="1"/>
        <end position="23"/>
    </location>
</feature>
<proteinExistence type="predicted"/>
<evidence type="ECO:0000313" key="5">
    <source>
        <dbReference type="Proteomes" id="UP000735302"/>
    </source>
</evidence>
<organism evidence="4 5">
    <name type="scientific">Plakobranchus ocellatus</name>
    <dbReference type="NCBI Taxonomy" id="259542"/>
    <lineage>
        <taxon>Eukaryota</taxon>
        <taxon>Metazoa</taxon>
        <taxon>Spiralia</taxon>
        <taxon>Lophotrochozoa</taxon>
        <taxon>Mollusca</taxon>
        <taxon>Gastropoda</taxon>
        <taxon>Heterobranchia</taxon>
        <taxon>Euthyneura</taxon>
        <taxon>Panpulmonata</taxon>
        <taxon>Sacoglossa</taxon>
        <taxon>Placobranchoidea</taxon>
        <taxon>Plakobranchidae</taxon>
        <taxon>Plakobranchus</taxon>
    </lineage>
</organism>
<accession>A0AAV4DGC2</accession>
<dbReference type="PROSITE" id="PS50958">
    <property type="entry name" value="SMB_2"/>
    <property type="match status" value="1"/>
</dbReference>
<reference evidence="4 5" key="1">
    <citation type="journal article" date="2021" name="Elife">
        <title>Chloroplast acquisition without the gene transfer in kleptoplastic sea slugs, Plakobranchus ocellatus.</title>
        <authorList>
            <person name="Maeda T."/>
            <person name="Takahashi S."/>
            <person name="Yoshida T."/>
            <person name="Shimamura S."/>
            <person name="Takaki Y."/>
            <person name="Nagai Y."/>
            <person name="Toyoda A."/>
            <person name="Suzuki Y."/>
            <person name="Arimoto A."/>
            <person name="Ishii H."/>
            <person name="Satoh N."/>
            <person name="Nishiyama T."/>
            <person name="Hasebe M."/>
            <person name="Maruyama T."/>
            <person name="Minagawa J."/>
            <person name="Obokata J."/>
            <person name="Shigenobu S."/>
        </authorList>
    </citation>
    <scope>NUCLEOTIDE SEQUENCE [LARGE SCALE GENOMIC DNA]</scope>
</reference>
<dbReference type="InterPro" id="IPR001212">
    <property type="entry name" value="Somatomedin_B_dom"/>
</dbReference>
<dbReference type="SUPFAM" id="SSF90188">
    <property type="entry name" value="Somatomedin B domain"/>
    <property type="match status" value="1"/>
</dbReference>
<sequence length="729" mass="80972">MKRQIIALIVLSLTISYTGLGLSEIITKNQNVPNDTQSQETKADLTNRTELKTSIDVKPEFNGTFPSTTAVTLITPSVWSSSPSTLSSQYPPLRYTSSPPTTPAPDCWQVASTWIYQQRKFCNAEDAVSYSEFRQAYYTCRGRCGFFPGASGEEQGQCACDTTCAVHGDCCEDMVLECASVYFRGTWDILSLLPASSVCDSESFVSVFRTCKHHLPTIHRSDLPSSDFKFSESFDPSILPVAGDFELEEDFEPAEGEESNSEPRKITIERYSGAFDHFKVIDLTLKVTFSNYDAFKACTSRRSTPHFVPKLTIAMCPQLNHTNVGRSSAAHVLDTCALNKPANVRTELDRQCTERRILSCRCHSNDSLTIPRHRACLGQVQSESLFPADADTIWRDDPAGGQLQGHAAVEEGQCEERVFPAMPIRNFRPQSHSLSEAKISITVVPVLLTVDDPAQISRGAVQNNARSLKNSINMSDSRNHESRIFNFESNLGTRPDGKPIFVTSDLNSDTSSYTAIKYVVKLSNTLERQLLCESLSNVLSECRLLECADWAVLTSAALDRGTFGQASCVLPDRSSVVLDRRSGLVPMCTCLRVMTALTRLRLWTVQLKSPRENGQCMFTLNLPPQELKLPPRIYQTSQLLEMSRPDLEPAIPLKAEYKLRLRSLLRDSSGTCAADSITRSIWITTTANINNLKAVELMLSPKRSLRTKWSWKLPNRAALNGSMGSKVTA</sequence>
<protein>
    <recommendedName>
        <fullName evidence="3">SMB domain-containing protein</fullName>
    </recommendedName>
</protein>
<dbReference type="EMBL" id="BLXT01007853">
    <property type="protein sequence ID" value="GFO43042.1"/>
    <property type="molecule type" value="Genomic_DNA"/>
</dbReference>
<evidence type="ECO:0000256" key="2">
    <source>
        <dbReference type="SAM" id="SignalP"/>
    </source>
</evidence>
<evidence type="ECO:0000259" key="3">
    <source>
        <dbReference type="PROSITE" id="PS50958"/>
    </source>
</evidence>
<keyword evidence="1" id="KW-1015">Disulfide bond</keyword>
<keyword evidence="2" id="KW-0732">Signal</keyword>
<dbReference type="AlphaFoldDB" id="A0AAV4DGC2"/>
<evidence type="ECO:0000256" key="1">
    <source>
        <dbReference type="ARBA" id="ARBA00023157"/>
    </source>
</evidence>
<gene>
    <name evidence="4" type="ORF">PoB_006954700</name>
</gene>